<dbReference type="AlphaFoldDB" id="A0A7Z7B0A2"/>
<dbReference type="Proteomes" id="UP000199259">
    <property type="component" value="Unassembled WGS sequence"/>
</dbReference>
<keyword evidence="2" id="KW-1185">Reference proteome</keyword>
<sequence length="82" mass="9443">MMSPIEVHSDYNAYWAWHNETRSILENKIGTKVKLYAFNIQYKGKLLEVTEFYAVVDDNVAGEIYIDIDSINAIGNDEKNLV</sequence>
<gene>
    <name evidence="1" type="ORF">SAMN04488589_1808</name>
</gene>
<name>A0A7Z7B0A2_9EURY</name>
<evidence type="ECO:0000313" key="2">
    <source>
        <dbReference type="Proteomes" id="UP000199259"/>
    </source>
</evidence>
<proteinExistence type="predicted"/>
<accession>A0A7Z7B0A2</accession>
<organism evidence="1 2">
    <name type="scientific">Methanolobus vulcani</name>
    <dbReference type="NCBI Taxonomy" id="38026"/>
    <lineage>
        <taxon>Archaea</taxon>
        <taxon>Methanobacteriati</taxon>
        <taxon>Methanobacteriota</taxon>
        <taxon>Stenosarchaea group</taxon>
        <taxon>Methanomicrobia</taxon>
        <taxon>Methanosarcinales</taxon>
        <taxon>Methanosarcinaceae</taxon>
        <taxon>Methanolobus</taxon>
    </lineage>
</organism>
<comment type="caution">
    <text evidence="1">The sequence shown here is derived from an EMBL/GenBank/DDBJ whole genome shotgun (WGS) entry which is preliminary data.</text>
</comment>
<dbReference type="EMBL" id="FNCA01000005">
    <property type="protein sequence ID" value="SDF95467.1"/>
    <property type="molecule type" value="Genomic_DNA"/>
</dbReference>
<evidence type="ECO:0000313" key="1">
    <source>
        <dbReference type="EMBL" id="SDF95467.1"/>
    </source>
</evidence>
<reference evidence="1 2" key="1">
    <citation type="submission" date="2016-10" db="EMBL/GenBank/DDBJ databases">
        <authorList>
            <person name="Varghese N."/>
            <person name="Submissions S."/>
        </authorList>
    </citation>
    <scope>NUCLEOTIDE SEQUENCE [LARGE SCALE GENOMIC DNA]</scope>
    <source>
        <strain evidence="1 2">PL 12/M</strain>
    </source>
</reference>
<protein>
    <submittedName>
        <fullName evidence="1">Uncharacterized protein</fullName>
    </submittedName>
</protein>